<keyword evidence="6 9" id="KW-0010">Activator</keyword>
<keyword evidence="7 9" id="KW-0804">Transcription</keyword>
<dbReference type="STRING" id="307972.A0A2G8KL11"/>
<dbReference type="Proteomes" id="UP000230750">
    <property type="component" value="Unassembled WGS sequence"/>
</dbReference>
<dbReference type="EMBL" id="MRZV01000509">
    <property type="protein sequence ID" value="PIK48657.1"/>
    <property type="molecule type" value="Genomic_DNA"/>
</dbReference>
<comment type="caution">
    <text evidence="12">The sequence shown here is derived from an EMBL/GenBank/DDBJ whole genome shotgun (WGS) entry which is preliminary data.</text>
</comment>
<proteinExistence type="inferred from homology"/>
<evidence type="ECO:0000256" key="5">
    <source>
        <dbReference type="ARBA" id="ARBA00023015"/>
    </source>
</evidence>
<comment type="similarity">
    <text evidence="2 9">Belongs to the Mediator complex subunit 13 family.</text>
</comment>
<evidence type="ECO:0000256" key="1">
    <source>
        <dbReference type="ARBA" id="ARBA00004123"/>
    </source>
</evidence>
<evidence type="ECO:0000256" key="3">
    <source>
        <dbReference type="ARBA" id="ARBA00019618"/>
    </source>
</evidence>
<dbReference type="PANTHER" id="PTHR48249:SF3">
    <property type="entry name" value="MEDIATOR OF RNA POLYMERASE II TRANSCRIPTION SUBUNIT 13"/>
    <property type="match status" value="1"/>
</dbReference>
<evidence type="ECO:0000256" key="7">
    <source>
        <dbReference type="ARBA" id="ARBA00023163"/>
    </source>
</evidence>
<feature type="region of interest" description="Disordered" evidence="10">
    <location>
        <begin position="83"/>
        <end position="108"/>
    </location>
</feature>
<dbReference type="PANTHER" id="PTHR48249">
    <property type="entry name" value="MEDIATOR OF RNA POLYMERASE II TRANSCRIPTION SUBUNIT 13"/>
    <property type="match status" value="1"/>
</dbReference>
<dbReference type="OrthoDB" id="103819at2759"/>
<organism evidence="12 13">
    <name type="scientific">Stichopus japonicus</name>
    <name type="common">Sea cucumber</name>
    <dbReference type="NCBI Taxonomy" id="307972"/>
    <lineage>
        <taxon>Eukaryota</taxon>
        <taxon>Metazoa</taxon>
        <taxon>Echinodermata</taxon>
        <taxon>Eleutherozoa</taxon>
        <taxon>Echinozoa</taxon>
        <taxon>Holothuroidea</taxon>
        <taxon>Aspidochirotacea</taxon>
        <taxon>Aspidochirotida</taxon>
        <taxon>Stichopodidae</taxon>
        <taxon>Apostichopus</taxon>
    </lineage>
</organism>
<dbReference type="Pfam" id="PF06333">
    <property type="entry name" value="Med13_C"/>
    <property type="match status" value="1"/>
</dbReference>
<evidence type="ECO:0000256" key="4">
    <source>
        <dbReference type="ARBA" id="ARBA00022491"/>
    </source>
</evidence>
<protein>
    <recommendedName>
        <fullName evidence="3 9">Mediator of RNA polymerase II transcription subunit 13</fullName>
    </recommendedName>
</protein>
<gene>
    <name evidence="12" type="ORF">BSL78_14469</name>
</gene>
<feature type="domain" description="Mediator complex subunit Med13 C-terminal" evidence="11">
    <location>
        <begin position="20"/>
        <end position="282"/>
    </location>
</feature>
<evidence type="ECO:0000256" key="8">
    <source>
        <dbReference type="ARBA" id="ARBA00023242"/>
    </source>
</evidence>
<dbReference type="GO" id="GO:0045944">
    <property type="term" value="P:positive regulation of transcription by RNA polymerase II"/>
    <property type="evidence" value="ECO:0007669"/>
    <property type="project" value="TreeGrafter"/>
</dbReference>
<dbReference type="GO" id="GO:0003713">
    <property type="term" value="F:transcription coactivator activity"/>
    <property type="evidence" value="ECO:0007669"/>
    <property type="project" value="TreeGrafter"/>
</dbReference>
<evidence type="ECO:0000313" key="12">
    <source>
        <dbReference type="EMBL" id="PIK48657.1"/>
    </source>
</evidence>
<comment type="subcellular location">
    <subcellularLocation>
        <location evidence="1 9">Nucleus</location>
    </subcellularLocation>
</comment>
<name>A0A2G8KL11_STIJA</name>
<comment type="function">
    <text evidence="9">Component of the Mediator complex, a coactivator involved in regulated transcription of nearly all RNA polymerase II-dependent genes. Mediator functions as a bridge to convey information from gene-specific regulatory proteins to the basal RNA polymerase II transcription machinery. Mediator is recruited to promoters by direct interactions with regulatory proteins and serves as a scaffold for the assembly of a functional preinitiation complex with RNA polymerase II and the general transcription factors.</text>
</comment>
<dbReference type="AlphaFoldDB" id="A0A2G8KL11"/>
<keyword evidence="5 9" id="KW-0805">Transcription regulation</keyword>
<evidence type="ECO:0000256" key="9">
    <source>
        <dbReference type="RuleBase" id="RU364134"/>
    </source>
</evidence>
<evidence type="ECO:0000256" key="10">
    <source>
        <dbReference type="SAM" id="MobiDB-lite"/>
    </source>
</evidence>
<dbReference type="InterPro" id="IPR009401">
    <property type="entry name" value="Med13_C"/>
</dbReference>
<evidence type="ECO:0000259" key="11">
    <source>
        <dbReference type="Pfam" id="PF06333"/>
    </source>
</evidence>
<evidence type="ECO:0000313" key="13">
    <source>
        <dbReference type="Proteomes" id="UP000230750"/>
    </source>
</evidence>
<accession>A0A2G8KL11</accession>
<sequence length="293" mass="32211">MQSLKLKELCGMCSVPGSSEYPCILSACLVSLEPETGLRIMADSVAADKCSKSSQRDQPSCQLHTPDDATCTHIMVFPTSATKQDASATYQSEPINGSDLPQPRGQRSLGDDLFNDSDIVRSLFENPIMDDVRSPTQLDHPQGSPSLLPAMNSIGIDSGIKWFARERPPRRCRERSPTALSPRLLFSTAKAGNLPKWFWSSCPEAETNCPVFLKAALHVNNGAVQQTSDDIYQKPHTHSLDSNKTTDVLRYVLETYNGLSWLTVDPATGDRRSCLPIHMVVLMQLYNTAAALL</sequence>
<keyword evidence="4 9" id="KW-0678">Repressor</keyword>
<evidence type="ECO:0000256" key="6">
    <source>
        <dbReference type="ARBA" id="ARBA00023159"/>
    </source>
</evidence>
<dbReference type="GO" id="GO:0016592">
    <property type="term" value="C:mediator complex"/>
    <property type="evidence" value="ECO:0007669"/>
    <property type="project" value="InterPro"/>
</dbReference>
<keyword evidence="13" id="KW-1185">Reference proteome</keyword>
<evidence type="ECO:0000256" key="2">
    <source>
        <dbReference type="ARBA" id="ARBA00009354"/>
    </source>
</evidence>
<feature type="compositionally biased region" description="Polar residues" evidence="10">
    <location>
        <begin position="83"/>
        <end position="95"/>
    </location>
</feature>
<comment type="subunit">
    <text evidence="9">Component of the Mediator complex.</text>
</comment>
<dbReference type="InterPro" id="IPR051139">
    <property type="entry name" value="Mediator_complx_sub13"/>
</dbReference>
<keyword evidence="8 9" id="KW-0539">Nucleus</keyword>
<reference evidence="12 13" key="1">
    <citation type="journal article" date="2017" name="PLoS Biol.">
        <title>The sea cucumber genome provides insights into morphological evolution and visceral regeneration.</title>
        <authorList>
            <person name="Zhang X."/>
            <person name="Sun L."/>
            <person name="Yuan J."/>
            <person name="Sun Y."/>
            <person name="Gao Y."/>
            <person name="Zhang L."/>
            <person name="Li S."/>
            <person name="Dai H."/>
            <person name="Hamel J.F."/>
            <person name="Liu C."/>
            <person name="Yu Y."/>
            <person name="Liu S."/>
            <person name="Lin W."/>
            <person name="Guo K."/>
            <person name="Jin S."/>
            <person name="Xu P."/>
            <person name="Storey K.B."/>
            <person name="Huan P."/>
            <person name="Zhang T."/>
            <person name="Zhou Y."/>
            <person name="Zhang J."/>
            <person name="Lin C."/>
            <person name="Li X."/>
            <person name="Xing L."/>
            <person name="Huo D."/>
            <person name="Sun M."/>
            <person name="Wang L."/>
            <person name="Mercier A."/>
            <person name="Li F."/>
            <person name="Yang H."/>
            <person name="Xiang J."/>
        </authorList>
    </citation>
    <scope>NUCLEOTIDE SEQUENCE [LARGE SCALE GENOMIC DNA]</scope>
    <source>
        <strain evidence="12">Shaxun</strain>
        <tissue evidence="12">Muscle</tissue>
    </source>
</reference>